<feature type="region of interest" description="Disordered" evidence="1">
    <location>
        <begin position="34"/>
        <end position="75"/>
    </location>
</feature>
<evidence type="ECO:0000313" key="2">
    <source>
        <dbReference type="EMBL" id="KAA6359874.1"/>
    </source>
</evidence>
<comment type="caution">
    <text evidence="2">The sequence shown here is derived from an EMBL/GenBank/DDBJ whole genome shotgun (WGS) entry which is preliminary data.</text>
</comment>
<evidence type="ECO:0000313" key="3">
    <source>
        <dbReference type="Proteomes" id="UP000324800"/>
    </source>
</evidence>
<sequence length="204" mass="23652">HPFQDFNKNITMKEYSEEMDCLISLLNEENKKLEEQKTEDLDNDINNDELKDDYNQEKEDEEDDEEESGDIEDKVDKLFYSSLRNDKKQDNGIPSWNGLNLKNWTNSILNNQWKQGAFDSPLSLRGIQDGAKFAATHAKGEDRPRITQRMGDRQKSDVDDRENGGSGSRDDHIYNSSQLGFKRQKIPRIESSDDDTENTVQEKL</sequence>
<feature type="compositionally biased region" description="Acidic residues" evidence="1">
    <location>
        <begin position="58"/>
        <end position="70"/>
    </location>
</feature>
<feature type="compositionally biased region" description="Basic and acidic residues" evidence="1">
    <location>
        <begin position="138"/>
        <end position="173"/>
    </location>
</feature>
<dbReference type="Proteomes" id="UP000324800">
    <property type="component" value="Unassembled WGS sequence"/>
</dbReference>
<dbReference type="EMBL" id="SNRW01027761">
    <property type="protein sequence ID" value="KAA6359874.1"/>
    <property type="molecule type" value="Genomic_DNA"/>
</dbReference>
<feature type="non-terminal residue" evidence="2">
    <location>
        <position position="1"/>
    </location>
</feature>
<organism evidence="2 3">
    <name type="scientific">Streblomastix strix</name>
    <dbReference type="NCBI Taxonomy" id="222440"/>
    <lineage>
        <taxon>Eukaryota</taxon>
        <taxon>Metamonada</taxon>
        <taxon>Preaxostyla</taxon>
        <taxon>Oxymonadida</taxon>
        <taxon>Streblomastigidae</taxon>
        <taxon>Streblomastix</taxon>
    </lineage>
</organism>
<reference evidence="2 3" key="1">
    <citation type="submission" date="2019-03" db="EMBL/GenBank/DDBJ databases">
        <title>Single cell metagenomics reveals metabolic interactions within the superorganism composed of flagellate Streblomastix strix and complex community of Bacteroidetes bacteria on its surface.</title>
        <authorList>
            <person name="Treitli S.C."/>
            <person name="Kolisko M."/>
            <person name="Husnik F."/>
            <person name="Keeling P."/>
            <person name="Hampl V."/>
        </authorList>
    </citation>
    <scope>NUCLEOTIDE SEQUENCE [LARGE SCALE GENOMIC DNA]</scope>
    <source>
        <strain evidence="2">ST1C</strain>
    </source>
</reference>
<feature type="region of interest" description="Disordered" evidence="1">
    <location>
        <begin position="135"/>
        <end position="204"/>
    </location>
</feature>
<accession>A0A5J4TN87</accession>
<proteinExistence type="predicted"/>
<protein>
    <submittedName>
        <fullName evidence="2">Uncharacterized protein</fullName>
    </submittedName>
</protein>
<gene>
    <name evidence="2" type="ORF">EZS28_044598</name>
</gene>
<feature type="compositionally biased region" description="Basic and acidic residues" evidence="1">
    <location>
        <begin position="48"/>
        <end position="57"/>
    </location>
</feature>
<evidence type="ECO:0000256" key="1">
    <source>
        <dbReference type="SAM" id="MobiDB-lite"/>
    </source>
</evidence>
<dbReference type="AlphaFoldDB" id="A0A5J4TN87"/>
<name>A0A5J4TN87_9EUKA</name>